<feature type="active site" description="Proton acceptor" evidence="4">
    <location>
        <position position="247"/>
    </location>
</feature>
<keyword evidence="2 6" id="KW-0808">Transferase</keyword>
<evidence type="ECO:0000313" key="6">
    <source>
        <dbReference type="EMBL" id="ORY54703.1"/>
    </source>
</evidence>
<accession>A0A1Y2D5Z0</accession>
<organism evidence="6 7">
    <name type="scientific">Pseudomassariella vexata</name>
    <dbReference type="NCBI Taxonomy" id="1141098"/>
    <lineage>
        <taxon>Eukaryota</taxon>
        <taxon>Fungi</taxon>
        <taxon>Dikarya</taxon>
        <taxon>Ascomycota</taxon>
        <taxon>Pezizomycotina</taxon>
        <taxon>Sordariomycetes</taxon>
        <taxon>Xylariomycetidae</taxon>
        <taxon>Amphisphaeriales</taxon>
        <taxon>Pseudomassariaceae</taxon>
        <taxon>Pseudomassariella</taxon>
    </lineage>
</organism>
<evidence type="ECO:0000256" key="4">
    <source>
        <dbReference type="PIRSR" id="PIRSR005739-1"/>
    </source>
</evidence>
<evidence type="ECO:0000256" key="2">
    <source>
        <dbReference type="ARBA" id="ARBA00022679"/>
    </source>
</evidence>
<proteinExistence type="predicted"/>
<dbReference type="Pfam" id="PF00891">
    <property type="entry name" value="Methyltransf_2"/>
    <property type="match status" value="1"/>
</dbReference>
<dbReference type="Gene3D" id="1.10.10.10">
    <property type="entry name" value="Winged helix-like DNA-binding domain superfamily/Winged helix DNA-binding domain"/>
    <property type="match status" value="1"/>
</dbReference>
<dbReference type="InterPro" id="IPR036390">
    <property type="entry name" value="WH_DNA-bd_sf"/>
</dbReference>
<dbReference type="SUPFAM" id="SSF53335">
    <property type="entry name" value="S-adenosyl-L-methionine-dependent methyltransferases"/>
    <property type="match status" value="1"/>
</dbReference>
<evidence type="ECO:0000256" key="1">
    <source>
        <dbReference type="ARBA" id="ARBA00022603"/>
    </source>
</evidence>
<dbReference type="GO" id="GO:0032259">
    <property type="term" value="P:methylation"/>
    <property type="evidence" value="ECO:0007669"/>
    <property type="project" value="UniProtKB-KW"/>
</dbReference>
<keyword evidence="1 6" id="KW-0489">Methyltransferase</keyword>
<dbReference type="Proteomes" id="UP000193689">
    <property type="component" value="Unassembled WGS sequence"/>
</dbReference>
<dbReference type="SUPFAM" id="SSF46785">
    <property type="entry name" value="Winged helix' DNA-binding domain"/>
    <property type="match status" value="1"/>
</dbReference>
<dbReference type="InterPro" id="IPR016461">
    <property type="entry name" value="COMT-like"/>
</dbReference>
<keyword evidence="7" id="KW-1185">Reference proteome</keyword>
<evidence type="ECO:0000259" key="5">
    <source>
        <dbReference type="Pfam" id="PF00891"/>
    </source>
</evidence>
<comment type="caution">
    <text evidence="6">The sequence shown here is derived from an EMBL/GenBank/DDBJ whole genome shotgun (WGS) entry which is preliminary data.</text>
</comment>
<dbReference type="GeneID" id="63781197"/>
<evidence type="ECO:0000313" key="7">
    <source>
        <dbReference type="Proteomes" id="UP000193689"/>
    </source>
</evidence>
<dbReference type="InterPro" id="IPR001077">
    <property type="entry name" value="COMT_C"/>
</dbReference>
<dbReference type="InterPro" id="IPR036388">
    <property type="entry name" value="WH-like_DNA-bd_sf"/>
</dbReference>
<evidence type="ECO:0000256" key="3">
    <source>
        <dbReference type="ARBA" id="ARBA00022691"/>
    </source>
</evidence>
<sequence>MGFAVHDASSLGVVVEFGIPNLVPLGGSATYSELSERSGLDEDRLTRILRYAMINFTFREEPAVHVRHTALSAHLARAPASCDFLRVLAIVSNPGNVCLPSALRRYPSTQSLTQTAHNMARGTDDTFYAWLEVNPDLRDNFDRGMEGISRGGQRLQDTDIRAYPWHALPEGSKVVDVGGSKGHFVRDLAELHSSFSFVVQDLPRVIEVLLEENKQSPTANVTYQSHNFFDEQSVSGAEVYFLRHVLHNHPDQECVDILKALLPALKSGARILASEYIMPAQEELILILLRRQMDLMAMALVNSKERTKVEYSALFARASPKLVLEYIYQVPDDPRSCIFEAIYDDQCG</sequence>
<dbReference type="EMBL" id="MCFJ01000032">
    <property type="protein sequence ID" value="ORY54703.1"/>
    <property type="molecule type" value="Genomic_DNA"/>
</dbReference>
<reference evidence="6 7" key="1">
    <citation type="submission" date="2016-07" db="EMBL/GenBank/DDBJ databases">
        <title>Pervasive Adenine N6-methylation of Active Genes in Fungi.</title>
        <authorList>
            <consortium name="DOE Joint Genome Institute"/>
            <person name="Mondo S.J."/>
            <person name="Dannebaum R.O."/>
            <person name="Kuo R.C."/>
            <person name="Labutti K."/>
            <person name="Haridas S."/>
            <person name="Kuo A."/>
            <person name="Salamov A."/>
            <person name="Ahrendt S.R."/>
            <person name="Lipzen A."/>
            <person name="Sullivan W."/>
            <person name="Andreopoulos W.B."/>
            <person name="Clum A."/>
            <person name="Lindquist E."/>
            <person name="Daum C."/>
            <person name="Ramamoorthy G.K."/>
            <person name="Gryganskyi A."/>
            <person name="Culley D."/>
            <person name="Magnuson J.K."/>
            <person name="James T.Y."/>
            <person name="O'Malley M.A."/>
            <person name="Stajich J.E."/>
            <person name="Spatafora J.W."/>
            <person name="Visel A."/>
            <person name="Grigoriev I.V."/>
        </authorList>
    </citation>
    <scope>NUCLEOTIDE SEQUENCE [LARGE SCALE GENOMIC DNA]</scope>
    <source>
        <strain evidence="6 7">CBS 129021</strain>
    </source>
</reference>
<dbReference type="InParanoid" id="A0A1Y2D5Z0"/>
<dbReference type="STRING" id="1141098.A0A1Y2D5Z0"/>
<protein>
    <submittedName>
        <fullName evidence="6">S-adenosyl-L-methionine-dependent methyltransferase</fullName>
    </submittedName>
</protein>
<dbReference type="PANTHER" id="PTHR43712">
    <property type="entry name" value="PUTATIVE (AFU_ORTHOLOGUE AFUA_4G14580)-RELATED"/>
    <property type="match status" value="1"/>
</dbReference>
<dbReference type="InterPro" id="IPR029063">
    <property type="entry name" value="SAM-dependent_MTases_sf"/>
</dbReference>
<dbReference type="GO" id="GO:0008171">
    <property type="term" value="F:O-methyltransferase activity"/>
    <property type="evidence" value="ECO:0007669"/>
    <property type="project" value="InterPro"/>
</dbReference>
<gene>
    <name evidence="6" type="ORF">BCR38DRAFT_509054</name>
</gene>
<dbReference type="Gene3D" id="3.40.50.150">
    <property type="entry name" value="Vaccinia Virus protein VP39"/>
    <property type="match status" value="1"/>
</dbReference>
<name>A0A1Y2D5Z0_9PEZI</name>
<dbReference type="PROSITE" id="PS51683">
    <property type="entry name" value="SAM_OMT_II"/>
    <property type="match status" value="1"/>
</dbReference>
<dbReference type="RefSeq" id="XP_040709285.1">
    <property type="nucleotide sequence ID" value="XM_040864985.1"/>
</dbReference>
<feature type="domain" description="O-methyltransferase C-terminal" evidence="5">
    <location>
        <begin position="133"/>
        <end position="318"/>
    </location>
</feature>
<dbReference type="PANTHER" id="PTHR43712:SF5">
    <property type="entry name" value="O-METHYLTRANSFERASE ASQN-RELATED"/>
    <property type="match status" value="1"/>
</dbReference>
<dbReference type="OrthoDB" id="1606438at2759"/>
<dbReference type="PIRSF" id="PIRSF005739">
    <property type="entry name" value="O-mtase"/>
    <property type="match status" value="1"/>
</dbReference>
<keyword evidence="3" id="KW-0949">S-adenosyl-L-methionine</keyword>
<dbReference type="AlphaFoldDB" id="A0A1Y2D5Z0"/>